<dbReference type="GO" id="GO:0015920">
    <property type="term" value="P:lipopolysaccharide transport"/>
    <property type="evidence" value="ECO:0007669"/>
    <property type="project" value="TreeGrafter"/>
</dbReference>
<proteinExistence type="predicted"/>
<dbReference type="RefSeq" id="WP_093454010.1">
    <property type="nucleotide sequence ID" value="NZ_FNZG01000004.1"/>
</dbReference>
<evidence type="ECO:0000256" key="6">
    <source>
        <dbReference type="SAM" id="Phobius"/>
    </source>
</evidence>
<evidence type="ECO:0000256" key="2">
    <source>
        <dbReference type="ARBA" id="ARBA00022475"/>
    </source>
</evidence>
<evidence type="ECO:0000256" key="4">
    <source>
        <dbReference type="ARBA" id="ARBA00022989"/>
    </source>
</evidence>
<feature type="transmembrane region" description="Helical" evidence="6">
    <location>
        <begin position="7"/>
        <end position="29"/>
    </location>
</feature>
<dbReference type="OrthoDB" id="8477889at2"/>
<dbReference type="GO" id="GO:0055085">
    <property type="term" value="P:transmembrane transport"/>
    <property type="evidence" value="ECO:0007669"/>
    <property type="project" value="InterPro"/>
</dbReference>
<dbReference type="PANTHER" id="PTHR33529:SF6">
    <property type="entry name" value="YJGP_YJGQ FAMILY PERMEASE"/>
    <property type="match status" value="1"/>
</dbReference>
<dbReference type="InterPro" id="IPR005495">
    <property type="entry name" value="LptG/LptF_permease"/>
</dbReference>
<comment type="subcellular location">
    <subcellularLocation>
        <location evidence="1">Cell membrane</location>
        <topology evidence="1">Multi-pass membrane protein</topology>
    </subcellularLocation>
</comment>
<keyword evidence="8" id="KW-1185">Reference proteome</keyword>
<dbReference type="Proteomes" id="UP000231644">
    <property type="component" value="Unassembled WGS sequence"/>
</dbReference>
<keyword evidence="4 6" id="KW-1133">Transmembrane helix</keyword>
<keyword evidence="3 6" id="KW-0812">Transmembrane</keyword>
<sequence>MARFDRYLLSQFLVLFGFFALVLVSIYWINQAVRLFDALIGDGQTAWVFLELTALSLPNVIRITLPMACFAAAVYVTNRLSSESELVVMQATGFSPWRLARPVMWFGLIVALMMSLMTHFLVPMSMTRLQQRQEDVQDNITARLLTEGTFLHPVSGITFYIREIDADGTLRDVFLSDRRDPATPQTFTAARAYLVPDRSGEDARAKLVMVEGLSQTLRADTKRLFTTHFRDFTYDIGRLFGDRPVRFVHIRHLPTWDLLSDPQGAAERTGFTLGQIANEAHGRFAQALLCLSAALIGFATLLTGGYSRFGVWQQIVLAIVLIMVVKSIEGAVSDPVSKDAALWPLAYVPGAVGLGIGALLLWIASRGSRSWLSLFRRRAA</sequence>
<dbReference type="EMBL" id="FOLX01000001">
    <property type="protein sequence ID" value="SFC74046.1"/>
    <property type="molecule type" value="Genomic_DNA"/>
</dbReference>
<dbReference type="STRING" id="517719.SAMN05421762_2022"/>
<feature type="transmembrane region" description="Helical" evidence="6">
    <location>
        <begin position="103"/>
        <end position="122"/>
    </location>
</feature>
<dbReference type="Pfam" id="PF03739">
    <property type="entry name" value="LptF_LptG"/>
    <property type="match status" value="1"/>
</dbReference>
<accession>A0A1I1LM63</accession>
<dbReference type="GO" id="GO:0043190">
    <property type="term" value="C:ATP-binding cassette (ABC) transporter complex"/>
    <property type="evidence" value="ECO:0007669"/>
    <property type="project" value="InterPro"/>
</dbReference>
<gene>
    <name evidence="7" type="ORF">SAMN05421762_2022</name>
</gene>
<feature type="transmembrane region" description="Helical" evidence="6">
    <location>
        <begin position="284"/>
        <end position="305"/>
    </location>
</feature>
<dbReference type="PANTHER" id="PTHR33529">
    <property type="entry name" value="SLR0882 PROTEIN-RELATED"/>
    <property type="match status" value="1"/>
</dbReference>
<dbReference type="NCBIfam" id="TIGR04407">
    <property type="entry name" value="LptF_YjgP"/>
    <property type="match status" value="1"/>
</dbReference>
<evidence type="ECO:0000313" key="7">
    <source>
        <dbReference type="EMBL" id="SFC74046.1"/>
    </source>
</evidence>
<evidence type="ECO:0000256" key="5">
    <source>
        <dbReference type="ARBA" id="ARBA00023136"/>
    </source>
</evidence>
<protein>
    <submittedName>
        <fullName evidence="7">Lipopolysaccharide export system permease protein</fullName>
    </submittedName>
</protein>
<dbReference type="AlphaFoldDB" id="A0A1I1LM63"/>
<keyword evidence="5 6" id="KW-0472">Membrane</keyword>
<evidence type="ECO:0000256" key="3">
    <source>
        <dbReference type="ARBA" id="ARBA00022692"/>
    </source>
</evidence>
<feature type="transmembrane region" description="Helical" evidence="6">
    <location>
        <begin position="340"/>
        <end position="364"/>
    </location>
</feature>
<feature type="transmembrane region" description="Helical" evidence="6">
    <location>
        <begin position="311"/>
        <end position="328"/>
    </location>
</feature>
<keyword evidence="2" id="KW-1003">Cell membrane</keyword>
<name>A0A1I1LM63_9RHOB</name>
<organism evidence="7 8">
    <name type="scientific">Pseudooceanicola nitratireducens</name>
    <dbReference type="NCBI Taxonomy" id="517719"/>
    <lineage>
        <taxon>Bacteria</taxon>
        <taxon>Pseudomonadati</taxon>
        <taxon>Pseudomonadota</taxon>
        <taxon>Alphaproteobacteria</taxon>
        <taxon>Rhodobacterales</taxon>
        <taxon>Paracoccaceae</taxon>
        <taxon>Pseudooceanicola</taxon>
    </lineage>
</organism>
<reference evidence="7 8" key="1">
    <citation type="submission" date="2016-10" db="EMBL/GenBank/DDBJ databases">
        <authorList>
            <person name="de Groot N.N."/>
        </authorList>
    </citation>
    <scope>NUCLEOTIDE SEQUENCE [LARGE SCALE GENOMIC DNA]</scope>
    <source>
        <strain evidence="7 8">DSM 29619</strain>
    </source>
</reference>
<dbReference type="InterPro" id="IPR030922">
    <property type="entry name" value="LptF"/>
</dbReference>
<evidence type="ECO:0000256" key="1">
    <source>
        <dbReference type="ARBA" id="ARBA00004651"/>
    </source>
</evidence>
<evidence type="ECO:0000313" key="8">
    <source>
        <dbReference type="Proteomes" id="UP000231644"/>
    </source>
</evidence>